<dbReference type="Pfam" id="PF02295">
    <property type="entry name" value="z-alpha"/>
    <property type="match status" value="1"/>
</dbReference>
<reference evidence="3" key="1">
    <citation type="journal article" date="2019" name="MBio">
        <title>Virus Genomes from Deep Sea Sediments Expand the Ocean Megavirome and Support Independent Origins of Viral Gigantism.</title>
        <authorList>
            <person name="Backstrom D."/>
            <person name="Yutin N."/>
            <person name="Jorgensen S.L."/>
            <person name="Dharamshi J."/>
            <person name="Homa F."/>
            <person name="Zaremba-Niedwiedzka K."/>
            <person name="Spang A."/>
            <person name="Wolf Y.I."/>
            <person name="Koonin E.V."/>
            <person name="Ettema T.J."/>
        </authorList>
    </citation>
    <scope>NUCLEOTIDE SEQUENCE</scope>
</reference>
<name>A0A481Z754_9VIRU</name>
<dbReference type="GO" id="GO:0003723">
    <property type="term" value="F:RNA binding"/>
    <property type="evidence" value="ECO:0007669"/>
    <property type="project" value="UniProtKB-KW"/>
</dbReference>
<gene>
    <name evidence="3" type="ORF">LCPAC304_00200</name>
</gene>
<evidence type="ECO:0000313" key="3">
    <source>
        <dbReference type="EMBL" id="QBK91694.1"/>
    </source>
</evidence>
<dbReference type="InterPro" id="IPR036388">
    <property type="entry name" value="WH-like_DNA-bd_sf"/>
</dbReference>
<protein>
    <submittedName>
        <fullName evidence="3">Helix-turn-helix domain protein</fullName>
    </submittedName>
</protein>
<dbReference type="InterPro" id="IPR036390">
    <property type="entry name" value="WH_DNA-bd_sf"/>
</dbReference>
<dbReference type="InterPro" id="IPR042371">
    <property type="entry name" value="Z_dom"/>
</dbReference>
<proteinExistence type="predicted"/>
<keyword evidence="1" id="KW-0694">RNA-binding</keyword>
<dbReference type="PROSITE" id="PS50139">
    <property type="entry name" value="Z_BINDING"/>
    <property type="match status" value="1"/>
</dbReference>
<dbReference type="Gene3D" id="1.10.10.10">
    <property type="entry name" value="Winged helix-like DNA-binding domain superfamily/Winged helix DNA-binding domain"/>
    <property type="match status" value="1"/>
</dbReference>
<evidence type="ECO:0000259" key="2">
    <source>
        <dbReference type="PROSITE" id="PS50139"/>
    </source>
</evidence>
<dbReference type="SUPFAM" id="SSF46785">
    <property type="entry name" value="Winged helix' DNA-binding domain"/>
    <property type="match status" value="1"/>
</dbReference>
<feature type="domain" description="Z-binding" evidence="2">
    <location>
        <begin position="1"/>
        <end position="68"/>
    </location>
</feature>
<dbReference type="EMBL" id="MK500565">
    <property type="protein sequence ID" value="QBK91694.1"/>
    <property type="molecule type" value="Genomic_DNA"/>
</dbReference>
<organism evidence="3">
    <name type="scientific">Pithovirus LCPAC304</name>
    <dbReference type="NCBI Taxonomy" id="2506594"/>
    <lineage>
        <taxon>Viruses</taxon>
        <taxon>Pithoviruses</taxon>
    </lineage>
</organism>
<dbReference type="GO" id="GO:0003726">
    <property type="term" value="F:double-stranded RNA adenosine deaminase activity"/>
    <property type="evidence" value="ECO:0007669"/>
    <property type="project" value="InterPro"/>
</dbReference>
<evidence type="ECO:0000256" key="1">
    <source>
        <dbReference type="ARBA" id="ARBA00022884"/>
    </source>
</evidence>
<sequence length="68" mass="7631">MESLLNLIVTYLSDKTEPVPTLQIAKYVLGSKATKKMVNPSLYTLQKLGKVRKIAEENGGNPRWILTK</sequence>
<accession>A0A481Z754</accession>